<reference evidence="1 2" key="1">
    <citation type="submission" date="2018-07" db="EMBL/GenBank/DDBJ databases">
        <title>Comparative genomes isolates from brazilian mangrove.</title>
        <authorList>
            <person name="De Araujo J.E."/>
            <person name="Taketani R.G."/>
            <person name="Silva M.C.P."/>
            <person name="Lourenco M.V."/>
            <person name="Oliveira V.M."/>
            <person name="Andreote F.D."/>
        </authorList>
    </citation>
    <scope>NUCLEOTIDE SEQUENCE [LARGE SCALE GENOMIC DNA]</scope>
    <source>
        <strain evidence="1 2">HEX PRIS-MGV</strain>
    </source>
</reference>
<protein>
    <recommendedName>
        <fullName evidence="3">HEAT repeat domain-containing protein</fullName>
    </recommendedName>
</protein>
<comment type="caution">
    <text evidence="1">The sequence shown here is derived from an EMBL/GenBank/DDBJ whole genome shotgun (WGS) entry which is preliminary data.</text>
</comment>
<gene>
    <name evidence="1" type="ORF">DTL42_23655</name>
</gene>
<name>A0A368KNL5_9BACT</name>
<accession>A0A368KNL5</accession>
<organism evidence="1 2">
    <name type="scientific">Bremerella cremea</name>
    <dbReference type="NCBI Taxonomy" id="1031537"/>
    <lineage>
        <taxon>Bacteria</taxon>
        <taxon>Pseudomonadati</taxon>
        <taxon>Planctomycetota</taxon>
        <taxon>Planctomycetia</taxon>
        <taxon>Pirellulales</taxon>
        <taxon>Pirellulaceae</taxon>
        <taxon>Bremerella</taxon>
    </lineage>
</organism>
<dbReference type="EMBL" id="QPEX01000045">
    <property type="protein sequence ID" value="RCS41543.1"/>
    <property type="molecule type" value="Genomic_DNA"/>
</dbReference>
<evidence type="ECO:0000313" key="2">
    <source>
        <dbReference type="Proteomes" id="UP000253562"/>
    </source>
</evidence>
<sequence length="208" mass="24096">MASELKSLIEATRDSSRALPQLLPIYRQAILSDDYKVRHFAVDSMLLRAGIAHEVEWKTFVEQLLPEEEYLLYVAQLGRDHGPIQGIEIAPDSVKIERRQKLVLWLIDHYPKSRIHQRTEGHLNLPDDKVVYEVGKSMWFKKMLEFPVDVDVLANAASFLRVHDPLLCEGFLLTCIKLEPNSQIWQRRLADLRECNSSNTESTDERDD</sequence>
<proteinExistence type="predicted"/>
<dbReference type="Proteomes" id="UP000253562">
    <property type="component" value="Unassembled WGS sequence"/>
</dbReference>
<evidence type="ECO:0008006" key="3">
    <source>
        <dbReference type="Google" id="ProtNLM"/>
    </source>
</evidence>
<dbReference type="AlphaFoldDB" id="A0A368KNL5"/>
<evidence type="ECO:0000313" key="1">
    <source>
        <dbReference type="EMBL" id="RCS41543.1"/>
    </source>
</evidence>